<dbReference type="EMBL" id="LAZR01004989">
    <property type="protein sequence ID" value="KKN03847.1"/>
    <property type="molecule type" value="Genomic_DNA"/>
</dbReference>
<accession>A0A0F9MWQ4</accession>
<name>A0A0F9MWQ4_9ZZZZ</name>
<evidence type="ECO:0000256" key="1">
    <source>
        <dbReference type="SAM" id="Coils"/>
    </source>
</evidence>
<comment type="caution">
    <text evidence="2">The sequence shown here is derived from an EMBL/GenBank/DDBJ whole genome shotgun (WGS) entry which is preliminary data.</text>
</comment>
<keyword evidence="1" id="KW-0175">Coiled coil</keyword>
<organism evidence="2">
    <name type="scientific">marine sediment metagenome</name>
    <dbReference type="NCBI Taxonomy" id="412755"/>
    <lineage>
        <taxon>unclassified sequences</taxon>
        <taxon>metagenomes</taxon>
        <taxon>ecological metagenomes</taxon>
    </lineage>
</organism>
<protein>
    <submittedName>
        <fullName evidence="2">Uncharacterized protein</fullName>
    </submittedName>
</protein>
<sequence>MIHPLELNPDAALPQTNIHIPNWSHSDLIVIIQLLEEDIADLKAEIKGANEVLELHNNEINGIMTALDKLVNNDGGLP</sequence>
<feature type="coiled-coil region" evidence="1">
    <location>
        <begin position="25"/>
        <end position="59"/>
    </location>
</feature>
<reference evidence="2" key="1">
    <citation type="journal article" date="2015" name="Nature">
        <title>Complex archaea that bridge the gap between prokaryotes and eukaryotes.</title>
        <authorList>
            <person name="Spang A."/>
            <person name="Saw J.H."/>
            <person name="Jorgensen S.L."/>
            <person name="Zaremba-Niedzwiedzka K."/>
            <person name="Martijn J."/>
            <person name="Lind A.E."/>
            <person name="van Eijk R."/>
            <person name="Schleper C."/>
            <person name="Guy L."/>
            <person name="Ettema T.J."/>
        </authorList>
    </citation>
    <scope>NUCLEOTIDE SEQUENCE</scope>
</reference>
<gene>
    <name evidence="2" type="ORF">LCGC14_1103540</name>
</gene>
<dbReference type="AlphaFoldDB" id="A0A0F9MWQ4"/>
<evidence type="ECO:0000313" key="2">
    <source>
        <dbReference type="EMBL" id="KKN03847.1"/>
    </source>
</evidence>
<proteinExistence type="predicted"/>